<feature type="region of interest" description="Disordered" evidence="1">
    <location>
        <begin position="303"/>
        <end position="324"/>
    </location>
</feature>
<dbReference type="OrthoDB" id="21266at2759"/>
<dbReference type="PANTHER" id="PTHR28291">
    <property type="entry name" value="CTD KINASE SUBUNIT GAMMA"/>
    <property type="match status" value="1"/>
</dbReference>
<dbReference type="InterPro" id="IPR008942">
    <property type="entry name" value="ENTH_VHS"/>
</dbReference>
<feature type="compositionally biased region" description="Polar residues" evidence="1">
    <location>
        <begin position="349"/>
        <end position="375"/>
    </location>
</feature>
<evidence type="ECO:0000259" key="2">
    <source>
        <dbReference type="Pfam" id="PF12243"/>
    </source>
</evidence>
<keyword evidence="5" id="KW-1185">Reference proteome</keyword>
<feature type="region of interest" description="Disordered" evidence="1">
    <location>
        <begin position="239"/>
        <end position="289"/>
    </location>
</feature>
<dbReference type="Pfam" id="PF12243">
    <property type="entry name" value="CTK3"/>
    <property type="match status" value="1"/>
</dbReference>
<feature type="compositionally biased region" description="Polar residues" evidence="1">
    <location>
        <begin position="256"/>
        <end position="288"/>
    </location>
</feature>
<feature type="compositionally biased region" description="Low complexity" evidence="1">
    <location>
        <begin position="471"/>
        <end position="482"/>
    </location>
</feature>
<feature type="region of interest" description="Disordered" evidence="1">
    <location>
        <begin position="344"/>
        <end position="383"/>
    </location>
</feature>
<feature type="compositionally biased region" description="Low complexity" evidence="1">
    <location>
        <begin position="513"/>
        <end position="522"/>
    </location>
</feature>
<evidence type="ECO:0000313" key="5">
    <source>
        <dbReference type="Proteomes" id="UP000007241"/>
    </source>
</evidence>
<feature type="compositionally biased region" description="Low complexity" evidence="1">
    <location>
        <begin position="428"/>
        <end position="463"/>
    </location>
</feature>
<dbReference type="STRING" id="684364.F4NU91"/>
<dbReference type="PANTHER" id="PTHR28291:SF1">
    <property type="entry name" value="CTD KINASE SUBUNIT GAMMA"/>
    <property type="match status" value="1"/>
</dbReference>
<sequence length="539" mass="61295">MDNLTDDLDPFDVSQLFVKLLKGSLSASNIHKVSLFAYRFRVHHLILFEDLITVMGESTLLSRLNLFYVVDALCKQSIKFQFTGYVELTRLYHKKLVECVVDCVRSKDGSLARKPHREGVANVGNVRKVLSYWRGKDIIAADQYAQLDGFLSSWMDKSIDSETISQQAKDAILRRMEEDRERQKKSREETWLRPILDTLDGAPPDIDPEFLQAWGKPHSVTEADISAMKTYRERIDTSVEERLPLSKPASPMSIKPISQSSNQSYLKDQSRSVYQSHTDSALSSQASIPSHVRPIPQQFYQGIQPTLRPGQPLPQRPPFQQHSQKLHPHTLYNQSHSPIRHTNALFYNGQGSSSHNPAHSYTNSGSISRRLSGSPPNIPNSMYPPSVIPPVHVTTFTSGGFRPKNGHFPQLSPQISVNNLHPHPHPHLLPLQSAHQSQQQRILLTQQKQHNLPSNSYSSSNLQHHQRFQTQQHPHSQPLQLPVQPPPPHHQQLYQNPTTIQGTSQRHSFPTQSSSGYNSSSYTNPRDDQRKFSQHTNRR</sequence>
<name>F4NU91_BATDJ</name>
<dbReference type="InterPro" id="IPR024638">
    <property type="entry name" value="Ctk3_N"/>
</dbReference>
<feature type="region of interest" description="Disordered" evidence="1">
    <location>
        <begin position="398"/>
        <end position="539"/>
    </location>
</feature>
<reference evidence="4 5" key="1">
    <citation type="submission" date="2009-12" db="EMBL/GenBank/DDBJ databases">
        <title>The draft genome of Batrachochytrium dendrobatidis.</title>
        <authorList>
            <consortium name="US DOE Joint Genome Institute (JGI-PGF)"/>
            <person name="Kuo A."/>
            <person name="Salamov A."/>
            <person name="Schmutz J."/>
            <person name="Lucas S."/>
            <person name="Pitluck S."/>
            <person name="Rosenblum E."/>
            <person name="Stajich J."/>
            <person name="Eisen M."/>
            <person name="Grigoriev I.V."/>
        </authorList>
    </citation>
    <scope>NUCLEOTIDE SEQUENCE [LARGE SCALE GENOMIC DNA]</scope>
    <source>
        <strain evidence="5">JAM81 / FGSC 10211</strain>
    </source>
</reference>
<dbReference type="GO" id="GO:0070692">
    <property type="term" value="C:CTDK-1 complex"/>
    <property type="evidence" value="ECO:0000318"/>
    <property type="project" value="GO_Central"/>
</dbReference>
<dbReference type="Proteomes" id="UP000007241">
    <property type="component" value="Unassembled WGS sequence"/>
</dbReference>
<evidence type="ECO:0000256" key="1">
    <source>
        <dbReference type="SAM" id="MobiDB-lite"/>
    </source>
</evidence>
<accession>F4NU91</accession>
<proteinExistence type="predicted"/>
<dbReference type="GO" id="GO:0032786">
    <property type="term" value="P:positive regulation of DNA-templated transcription, elongation"/>
    <property type="evidence" value="ECO:0000318"/>
    <property type="project" value="GO_Central"/>
</dbReference>
<dbReference type="HOGENOM" id="CLU_505232_0_0_1"/>
<gene>
    <name evidence="4" type="ORF">BATDEDRAFT_86013</name>
</gene>
<dbReference type="InParanoid" id="F4NU91"/>
<feature type="domain" description="CTD kinase subunit gamma Ctk3 N-terminal" evidence="2">
    <location>
        <begin position="8"/>
        <end position="139"/>
    </location>
</feature>
<organism evidence="4 5">
    <name type="scientific">Batrachochytrium dendrobatidis (strain JAM81 / FGSC 10211)</name>
    <name type="common">Frog chytrid fungus</name>
    <dbReference type="NCBI Taxonomy" id="684364"/>
    <lineage>
        <taxon>Eukaryota</taxon>
        <taxon>Fungi</taxon>
        <taxon>Fungi incertae sedis</taxon>
        <taxon>Chytridiomycota</taxon>
        <taxon>Chytridiomycota incertae sedis</taxon>
        <taxon>Chytridiomycetes</taxon>
        <taxon>Rhizophydiales</taxon>
        <taxon>Rhizophydiales incertae sedis</taxon>
        <taxon>Batrachochytrium</taxon>
    </lineage>
</organism>
<dbReference type="Gene3D" id="1.25.40.90">
    <property type="match status" value="1"/>
</dbReference>
<dbReference type="AlphaFoldDB" id="F4NU91"/>
<dbReference type="Pfam" id="PF12350">
    <property type="entry name" value="CTK3_C"/>
    <property type="match status" value="1"/>
</dbReference>
<dbReference type="InterPro" id="IPR024637">
    <property type="entry name" value="Ctk3_C"/>
</dbReference>
<feature type="compositionally biased region" description="Polar residues" evidence="1">
    <location>
        <begin position="498"/>
        <end position="512"/>
    </location>
</feature>
<evidence type="ECO:0008006" key="6">
    <source>
        <dbReference type="Google" id="ProtNLM"/>
    </source>
</evidence>
<protein>
    <recommendedName>
        <fullName evidence="6">CID domain-containing protein</fullName>
    </recommendedName>
</protein>
<evidence type="ECO:0000259" key="3">
    <source>
        <dbReference type="Pfam" id="PF12350"/>
    </source>
</evidence>
<dbReference type="RefSeq" id="XP_006676149.1">
    <property type="nucleotide sequence ID" value="XM_006676086.1"/>
</dbReference>
<feature type="domain" description="CTD kinase subunit gamma Ctk3 C-terminal" evidence="3">
    <location>
        <begin position="169"/>
        <end position="231"/>
    </location>
</feature>
<dbReference type="EMBL" id="GL882879">
    <property type="protein sequence ID" value="EGF83592.1"/>
    <property type="molecule type" value="Genomic_DNA"/>
</dbReference>
<dbReference type="InterPro" id="IPR042326">
    <property type="entry name" value="Ctk3"/>
</dbReference>
<dbReference type="GO" id="GO:0045943">
    <property type="term" value="P:positive regulation of transcription by RNA polymerase I"/>
    <property type="evidence" value="ECO:0000318"/>
    <property type="project" value="GO_Central"/>
</dbReference>
<evidence type="ECO:0000313" key="4">
    <source>
        <dbReference type="EMBL" id="EGF83592.1"/>
    </source>
</evidence>
<dbReference type="GeneID" id="18242290"/>